<keyword evidence="3" id="KW-1133">Transmembrane helix</keyword>
<evidence type="ECO:0000313" key="5">
    <source>
        <dbReference type="EMBL" id="PWE23231.1"/>
    </source>
</evidence>
<evidence type="ECO:0000256" key="1">
    <source>
        <dbReference type="ARBA" id="ARBA00012528"/>
    </source>
</evidence>
<dbReference type="RefSeq" id="WP_109065495.1">
    <property type="nucleotide sequence ID" value="NZ_QEYG01000007.1"/>
</dbReference>
<accession>A0A2U2C2H5</accession>
<evidence type="ECO:0000256" key="2">
    <source>
        <dbReference type="ARBA" id="ARBA00034247"/>
    </source>
</evidence>
<dbReference type="EC" id="2.7.7.65" evidence="1"/>
<feature type="transmembrane region" description="Helical" evidence="3">
    <location>
        <begin position="175"/>
        <end position="196"/>
    </location>
</feature>
<dbReference type="SMART" id="SM00267">
    <property type="entry name" value="GGDEF"/>
    <property type="match status" value="1"/>
</dbReference>
<dbReference type="Proteomes" id="UP000245014">
    <property type="component" value="Unassembled WGS sequence"/>
</dbReference>
<evidence type="ECO:0000259" key="4">
    <source>
        <dbReference type="PROSITE" id="PS50887"/>
    </source>
</evidence>
<dbReference type="PANTHER" id="PTHR45138">
    <property type="entry name" value="REGULATORY COMPONENTS OF SENSORY TRANSDUCTION SYSTEM"/>
    <property type="match status" value="1"/>
</dbReference>
<dbReference type="Pfam" id="PF00990">
    <property type="entry name" value="GGDEF"/>
    <property type="match status" value="1"/>
</dbReference>
<dbReference type="STRING" id="28200.GCA_001572935_00616"/>
<proteinExistence type="predicted"/>
<evidence type="ECO:0000256" key="3">
    <source>
        <dbReference type="SAM" id="Phobius"/>
    </source>
</evidence>
<organism evidence="5 6">
    <name type="scientific">Aliarcobacter skirrowii</name>
    <dbReference type="NCBI Taxonomy" id="28200"/>
    <lineage>
        <taxon>Bacteria</taxon>
        <taxon>Pseudomonadati</taxon>
        <taxon>Campylobacterota</taxon>
        <taxon>Epsilonproteobacteria</taxon>
        <taxon>Campylobacterales</taxon>
        <taxon>Arcobacteraceae</taxon>
        <taxon>Aliarcobacter</taxon>
    </lineage>
</organism>
<feature type="transmembrane region" description="Helical" evidence="3">
    <location>
        <begin position="7"/>
        <end position="28"/>
    </location>
</feature>
<dbReference type="InterPro" id="IPR029787">
    <property type="entry name" value="Nucleotide_cyclase"/>
</dbReference>
<dbReference type="PROSITE" id="PS50887">
    <property type="entry name" value="GGDEF"/>
    <property type="match status" value="1"/>
</dbReference>
<dbReference type="PANTHER" id="PTHR45138:SF9">
    <property type="entry name" value="DIGUANYLATE CYCLASE DGCM-RELATED"/>
    <property type="match status" value="1"/>
</dbReference>
<keyword evidence="3" id="KW-0472">Membrane</keyword>
<dbReference type="Gene3D" id="3.30.450.290">
    <property type="match status" value="1"/>
</dbReference>
<dbReference type="InterPro" id="IPR000160">
    <property type="entry name" value="GGDEF_dom"/>
</dbReference>
<keyword evidence="3" id="KW-0812">Transmembrane</keyword>
<dbReference type="CDD" id="cd01949">
    <property type="entry name" value="GGDEF"/>
    <property type="match status" value="1"/>
</dbReference>
<evidence type="ECO:0000313" key="6">
    <source>
        <dbReference type="Proteomes" id="UP000245014"/>
    </source>
</evidence>
<feature type="domain" description="GGDEF" evidence="4">
    <location>
        <begin position="475"/>
        <end position="608"/>
    </location>
</feature>
<dbReference type="SUPFAM" id="SSF55073">
    <property type="entry name" value="Nucleotide cyclase"/>
    <property type="match status" value="1"/>
</dbReference>
<dbReference type="FunFam" id="3.30.70.270:FF:000001">
    <property type="entry name" value="Diguanylate cyclase domain protein"/>
    <property type="match status" value="1"/>
</dbReference>
<name>A0A2U2C2H5_9BACT</name>
<dbReference type="AlphaFoldDB" id="A0A2U2C2H5"/>
<comment type="caution">
    <text evidence="5">The sequence shown here is derived from an EMBL/GenBank/DDBJ whole genome shotgun (WGS) entry which is preliminary data.</text>
</comment>
<dbReference type="InterPro" id="IPR043128">
    <property type="entry name" value="Rev_trsase/Diguanyl_cyclase"/>
</dbReference>
<reference evidence="5 6" key="1">
    <citation type="submission" date="2018-05" db="EMBL/GenBank/DDBJ databases">
        <title>Antimicrobial susceptibility testing and genomic analysis of Arcobacter skirrowii strains and one Arcobacter butzleri isolated from German poultry farms.</title>
        <authorList>
            <person name="Haenel I."/>
            <person name="Hotzel H."/>
            <person name="Tomaso H."/>
            <person name="Busch A."/>
        </authorList>
    </citation>
    <scope>NUCLEOTIDE SEQUENCE [LARGE SCALE GENOMIC DNA]</scope>
    <source>
        <strain evidence="6">v</strain>
    </source>
</reference>
<protein>
    <recommendedName>
        <fullName evidence="1">diguanylate cyclase</fullName>
        <ecNumber evidence="1">2.7.7.65</ecNumber>
    </recommendedName>
</protein>
<gene>
    <name evidence="5" type="ORF">DF188_00730</name>
</gene>
<sequence>MRSNTKITLIIFSIVVLLTSIIVVLVAIGSRQIGYDGVKKKAYLTADIVKNSLTSHMVNGNMSQRDVFLDSISQLKNVQSLWLVRSKSVSEQFGNSSLANENPRDAIDLEVLKTGVEKIVIEESLYTANLRITIPYTASSLDKPNCLSCHNAKEGEVLGAISLSFDISEDRGSNIMVLLYIIGTISIFLIIFLIFIRKRITPYTNSFDSLANVLKKVHEGDYSIRANAGVLKEDKEVSNWLNELIEKLETVLTGIEKNLTSFVHNRASNINHDKLISAKEIIEDISEIYHYKKTIENDLTIDDIYHRLVLVLKERLEIENFLIFETDLIKDIRKTIFATEGMIACCDLKQNIKDVCRAERLNNIVASENFPQICRVAKCKNSNESYVCIPFYINEQRNLVIQIISKDEEQSNSLKYKIGIIKKYLEETKPILESKILMEALRQKNLTDSLTGLYNRKYLDEIVEKQLSSDIKDGVVYAIMFLDIDYFKMVNDTYGHDVGDDILRKLAITMKKSIGANETLIRYGGEEFLILMKNATQESAQNLADKINKDFSKIIFNYGADNFSKTVSIGYSFFPTDTDQFWKCIKYADISLYEAKATGRNKVVRFSKEILKNGDKTEY</sequence>
<comment type="catalytic activity">
    <reaction evidence="2">
        <text>2 GTP = 3',3'-c-di-GMP + 2 diphosphate</text>
        <dbReference type="Rhea" id="RHEA:24898"/>
        <dbReference type="ChEBI" id="CHEBI:33019"/>
        <dbReference type="ChEBI" id="CHEBI:37565"/>
        <dbReference type="ChEBI" id="CHEBI:58805"/>
        <dbReference type="EC" id="2.7.7.65"/>
    </reaction>
</comment>
<dbReference type="NCBIfam" id="TIGR00254">
    <property type="entry name" value="GGDEF"/>
    <property type="match status" value="1"/>
</dbReference>
<dbReference type="InterPro" id="IPR050469">
    <property type="entry name" value="Diguanylate_Cyclase"/>
</dbReference>
<dbReference type="Gene3D" id="3.30.70.270">
    <property type="match status" value="1"/>
</dbReference>
<dbReference type="EMBL" id="QEYI01000001">
    <property type="protein sequence ID" value="PWE23231.1"/>
    <property type="molecule type" value="Genomic_DNA"/>
</dbReference>
<dbReference type="GO" id="GO:0052621">
    <property type="term" value="F:diguanylate cyclase activity"/>
    <property type="evidence" value="ECO:0007669"/>
    <property type="project" value="UniProtKB-EC"/>
</dbReference>